<feature type="compositionally biased region" description="Basic and acidic residues" evidence="4">
    <location>
        <begin position="695"/>
        <end position="704"/>
    </location>
</feature>
<dbReference type="Gene3D" id="1.25.40.10">
    <property type="entry name" value="Tetratricopeptide repeat domain"/>
    <property type="match status" value="1"/>
</dbReference>
<accession>A0A0D2C5G6</accession>
<evidence type="ECO:0000256" key="4">
    <source>
        <dbReference type="SAM" id="MobiDB-lite"/>
    </source>
</evidence>
<dbReference type="AlphaFoldDB" id="A0A0D2C5G6"/>
<dbReference type="RefSeq" id="XP_013320730.1">
    <property type="nucleotide sequence ID" value="XM_013465276.1"/>
</dbReference>
<gene>
    <name evidence="5" type="ORF">PV05_00385</name>
</gene>
<keyword evidence="6" id="KW-1185">Reference proteome</keyword>
<evidence type="ECO:0000313" key="6">
    <source>
        <dbReference type="Proteomes" id="UP000054342"/>
    </source>
</evidence>
<dbReference type="InterPro" id="IPR011990">
    <property type="entry name" value="TPR-like_helical_dom_sf"/>
</dbReference>
<dbReference type="STRING" id="348802.A0A0D2C5G6"/>
<feature type="region of interest" description="Disordered" evidence="4">
    <location>
        <begin position="695"/>
        <end position="735"/>
    </location>
</feature>
<dbReference type="HOGENOM" id="CLU_018824_0_0_1"/>
<dbReference type="GeneID" id="25322293"/>
<protein>
    <recommendedName>
        <fullName evidence="7">Mitochondrial ATPase expression-domain-containing protein</fullName>
    </recommendedName>
</protein>
<name>A0A0D2C5G6_9EURO</name>
<dbReference type="Pfam" id="PF12921">
    <property type="entry name" value="ATP13"/>
    <property type="match status" value="1"/>
</dbReference>
<evidence type="ECO:0000256" key="3">
    <source>
        <dbReference type="ARBA" id="ARBA00023128"/>
    </source>
</evidence>
<evidence type="ECO:0008006" key="7">
    <source>
        <dbReference type="Google" id="ProtNLM"/>
    </source>
</evidence>
<dbReference type="GO" id="GO:0005739">
    <property type="term" value="C:mitochondrion"/>
    <property type="evidence" value="ECO:0007669"/>
    <property type="project" value="UniProtKB-SubCell"/>
</dbReference>
<comment type="subcellular location">
    <subcellularLocation>
        <location evidence="1">Mitochondrion</location>
    </subcellularLocation>
</comment>
<evidence type="ECO:0000256" key="2">
    <source>
        <dbReference type="ARBA" id="ARBA00022946"/>
    </source>
</evidence>
<feature type="region of interest" description="Disordered" evidence="4">
    <location>
        <begin position="70"/>
        <end position="104"/>
    </location>
</feature>
<sequence length="735" mass="84724">MHGSVPFYRLLNGVLQPSSSRIPHLSLHILRRQTRARAHCTTEWQPRNLQHQRRFQSSITIGSSFFPVDSTTGNYEHNDTPTNTSRLESTSALTPDAGSASQSSLKRQVSMEELLEENHPERILLGFVTPSIGDAFVADADDETFARAICALDPDYFILPFRDIHRHIKPTLETEPRFRYVKSFEERVGTFYHVLDTLVTLRQERGHAITLDVYRHLLRCAAAGGYGNMARVVFCTLMPENEIVPDVDCYNYFMEALNWNLAYGRFERYSLRVIPKHMYLRSQKERLPGFRGHTVASPTLPNDEQSLRLEVLRTFNELVRRGLKGDEATFCNLITAMGREGDISSVRSVLKSVWNIDLDALERYDEEEVESPTFYKPDSPLKPTERLLQTVVHTFSTNNQVDKASMLVDYISRNYNIPIPASVWTHLLEWTALLSLQLGGVKFRNGDAAGRVSFRALEALWTAFHDEPYNVPVTIVDQMYRVKGRFRGKRLELALRDLRVCVQLLDEDRTKVSQMYDKMREYLRTNYDHIFAAGVPSAEFLQLKREFLFASLRLDCHIQLISTAVRNMFKESWWNVTTHRPYFRQVTWPLRLVPDLVQEWAEFLPNIIPYYTTTGHVTISGQEHREKAMVSANSAQTTFAGSMRAMFDTYSPARLRHSVDYVYRGPKGLAAFDAEAASFEDDGDQRYTDWVLREEKEQRSERLSTVKYGQVNPPGPDWRVDEWHPWAGPGNPSKK</sequence>
<keyword evidence="3" id="KW-0496">Mitochondrion</keyword>
<evidence type="ECO:0000313" key="5">
    <source>
        <dbReference type="EMBL" id="KIW60146.1"/>
    </source>
</evidence>
<keyword evidence="2" id="KW-0809">Transit peptide</keyword>
<evidence type="ECO:0000256" key="1">
    <source>
        <dbReference type="ARBA" id="ARBA00004173"/>
    </source>
</evidence>
<dbReference type="EMBL" id="KN847317">
    <property type="protein sequence ID" value="KIW60146.1"/>
    <property type="molecule type" value="Genomic_DNA"/>
</dbReference>
<dbReference type="OrthoDB" id="185373at2759"/>
<dbReference type="InterPro" id="IPR024319">
    <property type="entry name" value="ATPase_expression_mit"/>
</dbReference>
<reference evidence="5 6" key="1">
    <citation type="submission" date="2015-01" db="EMBL/GenBank/DDBJ databases">
        <title>The Genome Sequence of Exophiala xenobiotica CBS118157.</title>
        <authorList>
            <consortium name="The Broad Institute Genomics Platform"/>
            <person name="Cuomo C."/>
            <person name="de Hoog S."/>
            <person name="Gorbushina A."/>
            <person name="Stielow B."/>
            <person name="Teixiera M."/>
            <person name="Abouelleil A."/>
            <person name="Chapman S.B."/>
            <person name="Priest M."/>
            <person name="Young S.K."/>
            <person name="Wortman J."/>
            <person name="Nusbaum C."/>
            <person name="Birren B."/>
        </authorList>
    </citation>
    <scope>NUCLEOTIDE SEQUENCE [LARGE SCALE GENOMIC DNA]</scope>
    <source>
        <strain evidence="5 6">CBS 118157</strain>
    </source>
</reference>
<organism evidence="5 6">
    <name type="scientific">Exophiala xenobiotica</name>
    <dbReference type="NCBI Taxonomy" id="348802"/>
    <lineage>
        <taxon>Eukaryota</taxon>
        <taxon>Fungi</taxon>
        <taxon>Dikarya</taxon>
        <taxon>Ascomycota</taxon>
        <taxon>Pezizomycotina</taxon>
        <taxon>Eurotiomycetes</taxon>
        <taxon>Chaetothyriomycetidae</taxon>
        <taxon>Chaetothyriales</taxon>
        <taxon>Herpotrichiellaceae</taxon>
        <taxon>Exophiala</taxon>
    </lineage>
</organism>
<proteinExistence type="predicted"/>
<dbReference type="Proteomes" id="UP000054342">
    <property type="component" value="Unassembled WGS sequence"/>
</dbReference>